<organism evidence="9 10">
    <name type="scientific">Labrus bergylta</name>
    <name type="common">ballan wrasse</name>
    <dbReference type="NCBI Taxonomy" id="56723"/>
    <lineage>
        <taxon>Eukaryota</taxon>
        <taxon>Metazoa</taxon>
        <taxon>Chordata</taxon>
        <taxon>Craniata</taxon>
        <taxon>Vertebrata</taxon>
        <taxon>Euteleostomi</taxon>
        <taxon>Actinopterygii</taxon>
        <taxon>Neopterygii</taxon>
        <taxon>Teleostei</taxon>
        <taxon>Neoteleostei</taxon>
        <taxon>Acanthomorphata</taxon>
        <taxon>Eupercaria</taxon>
        <taxon>Labriformes</taxon>
        <taxon>Labridae</taxon>
        <taxon>Labrus</taxon>
    </lineage>
</organism>
<evidence type="ECO:0000256" key="3">
    <source>
        <dbReference type="ARBA" id="ARBA00022737"/>
    </source>
</evidence>
<dbReference type="STRING" id="56723.ENSLBEP00000023272"/>
<evidence type="ECO:0000256" key="2">
    <source>
        <dbReference type="ARBA" id="ARBA00022723"/>
    </source>
</evidence>
<dbReference type="PROSITE" id="PS00028">
    <property type="entry name" value="ZINC_FINGER_C2H2_1"/>
    <property type="match status" value="1"/>
</dbReference>
<dbReference type="Pfam" id="PF13912">
    <property type="entry name" value="zf-C2H2_6"/>
    <property type="match status" value="1"/>
</dbReference>
<dbReference type="PANTHER" id="PTHR24394:SF44">
    <property type="entry name" value="ZINC FINGER PROTEIN 271-LIKE"/>
    <property type="match status" value="1"/>
</dbReference>
<dbReference type="GO" id="GO:0005634">
    <property type="term" value="C:nucleus"/>
    <property type="evidence" value="ECO:0007669"/>
    <property type="project" value="UniProtKB-SubCell"/>
</dbReference>
<name>A0A3Q3FTL4_9LABR</name>
<dbReference type="Proteomes" id="UP000261660">
    <property type="component" value="Unplaced"/>
</dbReference>
<dbReference type="SUPFAM" id="SSF57667">
    <property type="entry name" value="beta-beta-alpha zinc fingers"/>
    <property type="match status" value="2"/>
</dbReference>
<dbReference type="InterPro" id="IPR013087">
    <property type="entry name" value="Znf_C2H2_type"/>
</dbReference>
<dbReference type="Gene3D" id="3.30.160.60">
    <property type="entry name" value="Classic Zinc Finger"/>
    <property type="match status" value="2"/>
</dbReference>
<accession>A0A3Q3FTL4</accession>
<keyword evidence="10" id="KW-1185">Reference proteome</keyword>
<dbReference type="InterPro" id="IPR036236">
    <property type="entry name" value="Znf_C2H2_sf"/>
</dbReference>
<dbReference type="InParanoid" id="A0A3Q3FTL4"/>
<protein>
    <recommendedName>
        <fullName evidence="8">C2H2-type domain-containing protein</fullName>
    </recommendedName>
</protein>
<dbReference type="Pfam" id="PF00096">
    <property type="entry name" value="zf-C2H2"/>
    <property type="match status" value="1"/>
</dbReference>
<evidence type="ECO:0000256" key="1">
    <source>
        <dbReference type="ARBA" id="ARBA00004123"/>
    </source>
</evidence>
<keyword evidence="4 7" id="KW-0863">Zinc-finger</keyword>
<evidence type="ECO:0000259" key="8">
    <source>
        <dbReference type="PROSITE" id="PS50157"/>
    </source>
</evidence>
<dbReference type="GO" id="GO:0000981">
    <property type="term" value="F:DNA-binding transcription factor activity, RNA polymerase II-specific"/>
    <property type="evidence" value="ECO:0007669"/>
    <property type="project" value="TreeGrafter"/>
</dbReference>
<evidence type="ECO:0000256" key="5">
    <source>
        <dbReference type="ARBA" id="ARBA00022833"/>
    </source>
</evidence>
<feature type="domain" description="C2H2-type" evidence="8">
    <location>
        <begin position="157"/>
        <end position="184"/>
    </location>
</feature>
<dbReference type="AlphaFoldDB" id="A0A3Q3FTL4"/>
<comment type="subcellular location">
    <subcellularLocation>
        <location evidence="1">Nucleus</location>
    </subcellularLocation>
</comment>
<dbReference type="PANTHER" id="PTHR24394">
    <property type="entry name" value="ZINC FINGER PROTEIN"/>
    <property type="match status" value="1"/>
</dbReference>
<keyword evidence="6" id="KW-0539">Nucleus</keyword>
<evidence type="ECO:0000256" key="6">
    <source>
        <dbReference type="ARBA" id="ARBA00023242"/>
    </source>
</evidence>
<reference evidence="9" key="1">
    <citation type="submission" date="2025-08" db="UniProtKB">
        <authorList>
            <consortium name="Ensembl"/>
        </authorList>
    </citation>
    <scope>IDENTIFICATION</scope>
</reference>
<keyword evidence="2" id="KW-0479">Metal-binding</keyword>
<reference evidence="9" key="2">
    <citation type="submission" date="2025-09" db="UniProtKB">
        <authorList>
            <consortium name="Ensembl"/>
        </authorList>
    </citation>
    <scope>IDENTIFICATION</scope>
</reference>
<keyword evidence="5" id="KW-0862">Zinc</keyword>
<dbReference type="GO" id="GO:0008270">
    <property type="term" value="F:zinc ion binding"/>
    <property type="evidence" value="ECO:0007669"/>
    <property type="project" value="UniProtKB-KW"/>
</dbReference>
<evidence type="ECO:0000256" key="7">
    <source>
        <dbReference type="PROSITE-ProRule" id="PRU00042"/>
    </source>
</evidence>
<dbReference type="PROSITE" id="PS50157">
    <property type="entry name" value="ZINC_FINGER_C2H2_2"/>
    <property type="match status" value="1"/>
</dbReference>
<evidence type="ECO:0000313" key="10">
    <source>
        <dbReference type="Proteomes" id="UP000261660"/>
    </source>
</evidence>
<evidence type="ECO:0000313" key="9">
    <source>
        <dbReference type="Ensembl" id="ENSLBEP00000023272.1"/>
    </source>
</evidence>
<evidence type="ECO:0000256" key="4">
    <source>
        <dbReference type="ARBA" id="ARBA00022771"/>
    </source>
</evidence>
<proteinExistence type="predicted"/>
<sequence length="262" mass="29124">PVPVCLPPKPLHRGCHLLCTPPGLTTSGREGHTCADVVSGLQLGVQYNHPFTDLEFHVKREVESPDLQTRGEDVSLGLELQKGILCQMYKESGALPLGGPLLDAQTPTCLTSLQPEEDQHMVRTYNMTDLSSNEQHASDSHQFETRRSVQYQTPGRFKCDYCGKGFPFLSMMKGHRLSHWGEEPGLCGMAFIRRSHLKRLHIGVKPFTCQVCGRTFSRSAHLKAQLCTENKLSAARWVHGASLSCGVHNICNGCLVQQEFTR</sequence>
<dbReference type="FunFam" id="3.30.160.60:FF:000624">
    <property type="entry name" value="zinc finger protein 697"/>
    <property type="match status" value="1"/>
</dbReference>
<keyword evidence="3" id="KW-0677">Repeat</keyword>
<dbReference type="Ensembl" id="ENSLBET00000024482.1">
    <property type="protein sequence ID" value="ENSLBEP00000023272.1"/>
    <property type="gene ID" value="ENSLBEG00000017847.1"/>
</dbReference>